<dbReference type="Proteomes" id="UP000605848">
    <property type="component" value="Unassembled WGS sequence"/>
</dbReference>
<dbReference type="PRINTS" id="PR00313">
    <property type="entry name" value="CABNDNGRPT"/>
</dbReference>
<organism evidence="2 3">
    <name type="scientific">Microvirga aerilata</name>
    <dbReference type="NCBI Taxonomy" id="670292"/>
    <lineage>
        <taxon>Bacteria</taxon>
        <taxon>Pseudomonadati</taxon>
        <taxon>Pseudomonadota</taxon>
        <taxon>Alphaproteobacteria</taxon>
        <taxon>Hyphomicrobiales</taxon>
        <taxon>Methylobacteriaceae</taxon>
        <taxon>Microvirga</taxon>
    </lineage>
</organism>
<evidence type="ECO:0000313" key="2">
    <source>
        <dbReference type="EMBL" id="MBL0402346.1"/>
    </source>
</evidence>
<protein>
    <recommendedName>
        <fullName evidence="4">Calcium-binding protein</fullName>
    </recommendedName>
</protein>
<dbReference type="SUPFAM" id="SSF51120">
    <property type="entry name" value="beta-Roll"/>
    <property type="match status" value="1"/>
</dbReference>
<gene>
    <name evidence="2" type="ORF">JKG68_00010</name>
</gene>
<dbReference type="GO" id="GO:0005509">
    <property type="term" value="F:calcium ion binding"/>
    <property type="evidence" value="ECO:0007669"/>
    <property type="project" value="InterPro"/>
</dbReference>
<dbReference type="InterPro" id="IPR001343">
    <property type="entry name" value="Hemolysn_Ca-bd"/>
</dbReference>
<keyword evidence="3" id="KW-1185">Reference proteome</keyword>
<dbReference type="Gene3D" id="2.150.10.10">
    <property type="entry name" value="Serralysin-like metalloprotease, C-terminal"/>
    <property type="match status" value="1"/>
</dbReference>
<comment type="caution">
    <text evidence="2">The sequence shown here is derived from an EMBL/GenBank/DDBJ whole genome shotgun (WGS) entry which is preliminary data.</text>
</comment>
<dbReference type="InterPro" id="IPR011049">
    <property type="entry name" value="Serralysin-like_metalloprot_C"/>
</dbReference>
<feature type="region of interest" description="Disordered" evidence="1">
    <location>
        <begin position="43"/>
        <end position="103"/>
    </location>
</feature>
<proteinExistence type="predicted"/>
<dbReference type="Pfam" id="PF00353">
    <property type="entry name" value="HemolysinCabind"/>
    <property type="match status" value="1"/>
</dbReference>
<evidence type="ECO:0000256" key="1">
    <source>
        <dbReference type="SAM" id="MobiDB-lite"/>
    </source>
</evidence>
<reference evidence="2" key="1">
    <citation type="submission" date="2021-01" db="EMBL/GenBank/DDBJ databases">
        <title>Microvirga sp.</title>
        <authorList>
            <person name="Kim M.K."/>
        </authorList>
    </citation>
    <scope>NUCLEOTIDE SEQUENCE</scope>
    <source>
        <strain evidence="2">5420S-16</strain>
    </source>
</reference>
<accession>A0A937CXP7</accession>
<evidence type="ECO:0008006" key="4">
    <source>
        <dbReference type="Google" id="ProtNLM"/>
    </source>
</evidence>
<dbReference type="EMBL" id="JAEQMY010000001">
    <property type="protein sequence ID" value="MBL0402346.1"/>
    <property type="molecule type" value="Genomic_DNA"/>
</dbReference>
<name>A0A937CXP7_9HYPH</name>
<dbReference type="PROSITE" id="PS00330">
    <property type="entry name" value="HEMOLYSIN_CALCIUM"/>
    <property type="match status" value="2"/>
</dbReference>
<dbReference type="AlphaFoldDB" id="A0A937CXP7"/>
<sequence length="103" mass="10590">MRRPPMSVLSMWTSDDQINDVQARLAYGMTALAPGRVWIGTDASETEGGTVHDDTLEGAGGNDQLTGDAGNDLLSGGTGNDSLFGGNDSDTLAGGLETVMDLS</sequence>
<dbReference type="InterPro" id="IPR018511">
    <property type="entry name" value="Hemolysin-typ_Ca-bd_CS"/>
</dbReference>
<evidence type="ECO:0000313" key="3">
    <source>
        <dbReference type="Proteomes" id="UP000605848"/>
    </source>
</evidence>